<proteinExistence type="predicted"/>
<dbReference type="EMBL" id="JAXCGZ010010926">
    <property type="protein sequence ID" value="KAK7075384.1"/>
    <property type="molecule type" value="Genomic_DNA"/>
</dbReference>
<gene>
    <name evidence="1" type="ORF">SK128_017887</name>
</gene>
<accession>A0AAN9A5W6</accession>
<sequence length="90" mass="10120">VIIAEPNKALTASLLQLIESFITHNAPVRLGVVLAVTSDQTLRGFDDPGIALLCAFNYVTLHFEGREDANYKALQFLTEVRREVFHIFFL</sequence>
<dbReference type="Proteomes" id="UP001381693">
    <property type="component" value="Unassembled WGS sequence"/>
</dbReference>
<dbReference type="AlphaFoldDB" id="A0AAN9A5W6"/>
<organism evidence="1 2">
    <name type="scientific">Halocaridina rubra</name>
    <name type="common">Hawaiian red shrimp</name>
    <dbReference type="NCBI Taxonomy" id="373956"/>
    <lineage>
        <taxon>Eukaryota</taxon>
        <taxon>Metazoa</taxon>
        <taxon>Ecdysozoa</taxon>
        <taxon>Arthropoda</taxon>
        <taxon>Crustacea</taxon>
        <taxon>Multicrustacea</taxon>
        <taxon>Malacostraca</taxon>
        <taxon>Eumalacostraca</taxon>
        <taxon>Eucarida</taxon>
        <taxon>Decapoda</taxon>
        <taxon>Pleocyemata</taxon>
        <taxon>Caridea</taxon>
        <taxon>Atyoidea</taxon>
        <taxon>Atyidae</taxon>
        <taxon>Halocaridina</taxon>
    </lineage>
</organism>
<feature type="non-terminal residue" evidence="1">
    <location>
        <position position="1"/>
    </location>
</feature>
<evidence type="ECO:0000313" key="1">
    <source>
        <dbReference type="EMBL" id="KAK7075384.1"/>
    </source>
</evidence>
<reference evidence="1 2" key="1">
    <citation type="submission" date="2023-11" db="EMBL/GenBank/DDBJ databases">
        <title>Halocaridina rubra genome assembly.</title>
        <authorList>
            <person name="Smith C."/>
        </authorList>
    </citation>
    <scope>NUCLEOTIDE SEQUENCE [LARGE SCALE GENOMIC DNA]</scope>
    <source>
        <strain evidence="1">EP-1</strain>
        <tissue evidence="1">Whole</tissue>
    </source>
</reference>
<keyword evidence="2" id="KW-1185">Reference proteome</keyword>
<evidence type="ECO:0000313" key="2">
    <source>
        <dbReference type="Proteomes" id="UP001381693"/>
    </source>
</evidence>
<comment type="caution">
    <text evidence="1">The sequence shown here is derived from an EMBL/GenBank/DDBJ whole genome shotgun (WGS) entry which is preliminary data.</text>
</comment>
<name>A0AAN9A5W6_HALRR</name>
<protein>
    <submittedName>
        <fullName evidence="1">Uncharacterized protein</fullName>
    </submittedName>
</protein>